<proteinExistence type="inferred from homology"/>
<dbReference type="Proteomes" id="UP001497482">
    <property type="component" value="Chromosome 6"/>
</dbReference>
<evidence type="ECO:0000256" key="12">
    <source>
        <dbReference type="ARBA" id="ARBA00023212"/>
    </source>
</evidence>
<sequence length="249" mass="28327">MDVPSPGSIIVLDWHRCKDSKEYFNKILHKKRRRQFGLLESPMMSPLAAVDTIQYKIFLSGKSGVGKTTVVARLAGVNVPNVHYETIGIETTVVYWPVKIQDSGRVLFFRLQFWDCGDNALRRFDHMLPFCKEDLDAVFLLFSFTDRSSFEDLPNQICKWMGPSLDGIVKLVVGTKFDLFMHRDVAERDVRAFRSSWVLPLLRVGGEVSDCLGDVALLLDCLCENLWHQDCLRAAAQKDQPQTEPDTGL</sequence>
<evidence type="ECO:0000256" key="6">
    <source>
        <dbReference type="ARBA" id="ARBA00022490"/>
    </source>
</evidence>
<evidence type="ECO:0000256" key="9">
    <source>
        <dbReference type="ARBA" id="ARBA00022927"/>
    </source>
</evidence>
<dbReference type="Pfam" id="PF00071">
    <property type="entry name" value="Ras"/>
    <property type="match status" value="1"/>
</dbReference>
<evidence type="ECO:0000256" key="5">
    <source>
        <dbReference type="ARBA" id="ARBA00022483"/>
    </source>
</evidence>
<dbReference type="PROSITE" id="PS51419">
    <property type="entry name" value="RAB"/>
    <property type="match status" value="1"/>
</dbReference>
<protein>
    <recommendedName>
        <fullName evidence="3">Ciliogenesis and planar polarity effector 2</fullName>
    </recommendedName>
    <alternativeName>
        <fullName evidence="14">REM2- and Rab-like small GTPase 1</fullName>
    </alternativeName>
</protein>
<comment type="subcellular location">
    <subcellularLocation>
        <location evidence="1">Cytoplasm</location>
        <location evidence="1">Cytoskeleton</location>
        <location evidence="1">Cilium basal body</location>
    </subcellularLocation>
</comment>
<evidence type="ECO:0000313" key="16">
    <source>
        <dbReference type="Proteomes" id="UP001497482"/>
    </source>
</evidence>
<keyword evidence="12" id="KW-0206">Cytoskeleton</keyword>
<evidence type="ECO:0000256" key="1">
    <source>
        <dbReference type="ARBA" id="ARBA00004120"/>
    </source>
</evidence>
<keyword evidence="8" id="KW-0970">Cilium biogenesis/degradation</keyword>
<name>A0AAV2M8D2_KNICA</name>
<dbReference type="EMBL" id="OZ035828">
    <property type="protein sequence ID" value="CAL1609451.1"/>
    <property type="molecule type" value="Genomic_DNA"/>
</dbReference>
<dbReference type="SUPFAM" id="SSF52540">
    <property type="entry name" value="P-loop containing nucleoside triphosphate hydrolases"/>
    <property type="match status" value="1"/>
</dbReference>
<keyword evidence="4" id="KW-0813">Transport</keyword>
<accession>A0AAV2M8D2</accession>
<evidence type="ECO:0000256" key="2">
    <source>
        <dbReference type="ARBA" id="ARBA00006270"/>
    </source>
</evidence>
<keyword evidence="6" id="KW-0963">Cytoplasm</keyword>
<dbReference type="InterPro" id="IPR039677">
    <property type="entry name" value="RSG1"/>
</dbReference>
<comment type="similarity">
    <text evidence="2">Belongs to the small GTPase superfamily. Rab family.</text>
</comment>
<reference evidence="15 16" key="1">
    <citation type="submission" date="2024-04" db="EMBL/GenBank/DDBJ databases">
        <authorList>
            <person name="Waldvogel A.-M."/>
            <person name="Schoenle A."/>
        </authorList>
    </citation>
    <scope>NUCLEOTIDE SEQUENCE [LARGE SCALE GENOMIC DNA]</scope>
</reference>
<dbReference type="GO" id="GO:0015031">
    <property type="term" value="P:protein transport"/>
    <property type="evidence" value="ECO:0007669"/>
    <property type="project" value="UniProtKB-KW"/>
</dbReference>
<evidence type="ECO:0000256" key="7">
    <source>
        <dbReference type="ARBA" id="ARBA00022741"/>
    </source>
</evidence>
<keyword evidence="9" id="KW-0653">Protein transport</keyword>
<dbReference type="AlphaFoldDB" id="A0AAV2M8D2"/>
<keyword evidence="5" id="KW-0268">Exocytosis</keyword>
<dbReference type="InterPro" id="IPR001806">
    <property type="entry name" value="Small_GTPase"/>
</dbReference>
<evidence type="ECO:0000256" key="10">
    <source>
        <dbReference type="ARBA" id="ARBA00023069"/>
    </source>
</evidence>
<dbReference type="PANTHER" id="PTHR14983:SF1">
    <property type="entry name" value="CILIOGENESIS AND PLANAR POLARITY EFFECTOR 2"/>
    <property type="match status" value="1"/>
</dbReference>
<dbReference type="GO" id="GO:0006887">
    <property type="term" value="P:exocytosis"/>
    <property type="evidence" value="ECO:0007669"/>
    <property type="project" value="UniProtKB-KW"/>
</dbReference>
<dbReference type="GO" id="GO:0003924">
    <property type="term" value="F:GTPase activity"/>
    <property type="evidence" value="ECO:0007669"/>
    <property type="project" value="InterPro"/>
</dbReference>
<evidence type="ECO:0000256" key="3">
    <source>
        <dbReference type="ARBA" id="ARBA00021423"/>
    </source>
</evidence>
<keyword evidence="11" id="KW-0342">GTP-binding</keyword>
<dbReference type="Gene3D" id="3.40.50.300">
    <property type="entry name" value="P-loop containing nucleotide triphosphate hydrolases"/>
    <property type="match status" value="1"/>
</dbReference>
<evidence type="ECO:0000256" key="11">
    <source>
        <dbReference type="ARBA" id="ARBA00023134"/>
    </source>
</evidence>
<keyword evidence="10" id="KW-0969">Cilium</keyword>
<evidence type="ECO:0000256" key="4">
    <source>
        <dbReference type="ARBA" id="ARBA00022448"/>
    </source>
</evidence>
<dbReference type="GO" id="GO:0030030">
    <property type="term" value="P:cell projection organization"/>
    <property type="evidence" value="ECO:0007669"/>
    <property type="project" value="UniProtKB-KW"/>
</dbReference>
<keyword evidence="13" id="KW-0966">Cell projection</keyword>
<evidence type="ECO:0000256" key="8">
    <source>
        <dbReference type="ARBA" id="ARBA00022794"/>
    </source>
</evidence>
<evidence type="ECO:0000313" key="15">
    <source>
        <dbReference type="EMBL" id="CAL1609451.1"/>
    </source>
</evidence>
<keyword evidence="7" id="KW-0547">Nucleotide-binding</keyword>
<keyword evidence="16" id="KW-1185">Reference proteome</keyword>
<organism evidence="15 16">
    <name type="scientific">Knipowitschia caucasica</name>
    <name type="common">Caucasian dwarf goby</name>
    <name type="synonym">Pomatoschistus caucasicus</name>
    <dbReference type="NCBI Taxonomy" id="637954"/>
    <lineage>
        <taxon>Eukaryota</taxon>
        <taxon>Metazoa</taxon>
        <taxon>Chordata</taxon>
        <taxon>Craniata</taxon>
        <taxon>Vertebrata</taxon>
        <taxon>Euteleostomi</taxon>
        <taxon>Actinopterygii</taxon>
        <taxon>Neopterygii</taxon>
        <taxon>Teleostei</taxon>
        <taxon>Neoteleostei</taxon>
        <taxon>Acanthomorphata</taxon>
        <taxon>Gobiaria</taxon>
        <taxon>Gobiiformes</taxon>
        <taxon>Gobioidei</taxon>
        <taxon>Gobiidae</taxon>
        <taxon>Gobiinae</taxon>
        <taxon>Knipowitschia</taxon>
    </lineage>
</organism>
<dbReference type="GO" id="GO:0005525">
    <property type="term" value="F:GTP binding"/>
    <property type="evidence" value="ECO:0007669"/>
    <property type="project" value="UniProtKB-KW"/>
</dbReference>
<dbReference type="InterPro" id="IPR027417">
    <property type="entry name" value="P-loop_NTPase"/>
</dbReference>
<dbReference type="PANTHER" id="PTHR14983">
    <property type="entry name" value="CILIOGENESIS AND PLANAR POLARITY EFFECTOR 2"/>
    <property type="match status" value="1"/>
</dbReference>
<evidence type="ECO:0000256" key="13">
    <source>
        <dbReference type="ARBA" id="ARBA00023273"/>
    </source>
</evidence>
<gene>
    <name evidence="15" type="ORF">KC01_LOCUS36188</name>
</gene>
<dbReference type="SMART" id="SM00175">
    <property type="entry name" value="RAB"/>
    <property type="match status" value="1"/>
</dbReference>
<evidence type="ECO:0000256" key="14">
    <source>
        <dbReference type="ARBA" id="ARBA00030243"/>
    </source>
</evidence>
<dbReference type="PRINTS" id="PR00449">
    <property type="entry name" value="RASTRNSFRMNG"/>
</dbReference>